<organism evidence="4 5">
    <name type="scientific">Phialocephala subalpina</name>
    <dbReference type="NCBI Taxonomy" id="576137"/>
    <lineage>
        <taxon>Eukaryota</taxon>
        <taxon>Fungi</taxon>
        <taxon>Dikarya</taxon>
        <taxon>Ascomycota</taxon>
        <taxon>Pezizomycotina</taxon>
        <taxon>Leotiomycetes</taxon>
        <taxon>Helotiales</taxon>
        <taxon>Mollisiaceae</taxon>
        <taxon>Phialocephala</taxon>
        <taxon>Phialocephala fortinii species complex</taxon>
    </lineage>
</organism>
<feature type="chain" id="PRO_5012521490" evidence="3">
    <location>
        <begin position="25"/>
        <end position="215"/>
    </location>
</feature>
<evidence type="ECO:0000256" key="1">
    <source>
        <dbReference type="SAM" id="MobiDB-lite"/>
    </source>
</evidence>
<keyword evidence="3" id="KW-0732">Signal</keyword>
<keyword evidence="2" id="KW-1133">Transmembrane helix</keyword>
<evidence type="ECO:0000256" key="3">
    <source>
        <dbReference type="SAM" id="SignalP"/>
    </source>
</evidence>
<dbReference type="STRING" id="576137.A0A1L7XRP9"/>
<proteinExistence type="predicted"/>
<protein>
    <submittedName>
        <fullName evidence="4">Uncharacterized protein</fullName>
    </submittedName>
</protein>
<evidence type="ECO:0000313" key="5">
    <source>
        <dbReference type="Proteomes" id="UP000184330"/>
    </source>
</evidence>
<sequence length="215" mass="23307">MGFTWGMIHLVLTLKLSTVGIGSSDWAFGQVVPIVLLAAPVVAIVEFFYEDDEAEIPVNTTTSTSSPSASVMKRNGGVQNQATLSTPSSGTDQASNAQNSEDEYNAQLSTTAHGRVETLQIADNLSNSPIEGLRDEPDFDFYVEASWFTWIIIFTLCSVCTVSIGWTSRGDDSRFLVGSIRRGFVSGTHAVPAFDRLAVLCTRRASLPSWEFGKV</sequence>
<dbReference type="EMBL" id="FJOG01000045">
    <property type="protein sequence ID" value="CZR67607.1"/>
    <property type="molecule type" value="Genomic_DNA"/>
</dbReference>
<reference evidence="4 5" key="1">
    <citation type="submission" date="2016-03" db="EMBL/GenBank/DDBJ databases">
        <authorList>
            <person name="Ploux O."/>
        </authorList>
    </citation>
    <scope>NUCLEOTIDE SEQUENCE [LARGE SCALE GENOMIC DNA]</scope>
    <source>
        <strain evidence="4 5">UAMH 11012</strain>
    </source>
</reference>
<dbReference type="Proteomes" id="UP000184330">
    <property type="component" value="Unassembled WGS sequence"/>
</dbReference>
<feature type="region of interest" description="Disordered" evidence="1">
    <location>
        <begin position="80"/>
        <end position="99"/>
    </location>
</feature>
<accession>A0A1L7XRP9</accession>
<feature type="transmembrane region" description="Helical" evidence="2">
    <location>
        <begin position="147"/>
        <end position="166"/>
    </location>
</feature>
<keyword evidence="2" id="KW-0472">Membrane</keyword>
<evidence type="ECO:0000256" key="2">
    <source>
        <dbReference type="SAM" id="Phobius"/>
    </source>
</evidence>
<name>A0A1L7XRP9_9HELO</name>
<feature type="signal peptide" evidence="3">
    <location>
        <begin position="1"/>
        <end position="24"/>
    </location>
</feature>
<dbReference type="AlphaFoldDB" id="A0A1L7XRP9"/>
<keyword evidence="2" id="KW-0812">Transmembrane</keyword>
<keyword evidence="5" id="KW-1185">Reference proteome</keyword>
<evidence type="ECO:0000313" key="4">
    <source>
        <dbReference type="EMBL" id="CZR67607.1"/>
    </source>
</evidence>
<gene>
    <name evidence="4" type="ORF">PAC_17506</name>
</gene>